<name>A0ABP1JFM0_9EUKA</name>
<accession>A0ABP1JFM0</accession>
<evidence type="ECO:0000313" key="4">
    <source>
        <dbReference type="Proteomes" id="UP001642409"/>
    </source>
</evidence>
<dbReference type="EMBL" id="CAXDID020000137">
    <property type="protein sequence ID" value="CAL6037588.1"/>
    <property type="molecule type" value="Genomic_DNA"/>
</dbReference>
<dbReference type="EMBL" id="CAXDID020000137">
    <property type="protein sequence ID" value="CAL6037584.1"/>
    <property type="molecule type" value="Genomic_DNA"/>
</dbReference>
<evidence type="ECO:0000313" key="2">
    <source>
        <dbReference type="EMBL" id="CAL6037586.1"/>
    </source>
</evidence>
<comment type="caution">
    <text evidence="2">The sequence shown here is derived from an EMBL/GenBank/DDBJ whole genome shotgun (WGS) entry which is preliminary data.</text>
</comment>
<evidence type="ECO:0000313" key="3">
    <source>
        <dbReference type="EMBL" id="CAL6037588.1"/>
    </source>
</evidence>
<dbReference type="EMBL" id="CAXDID020000137">
    <property type="protein sequence ID" value="CAL6037586.1"/>
    <property type="molecule type" value="Genomic_DNA"/>
</dbReference>
<protein>
    <submittedName>
        <fullName evidence="2">Hypothetical_protein</fullName>
    </submittedName>
</protein>
<evidence type="ECO:0000313" key="1">
    <source>
        <dbReference type="EMBL" id="CAL6037584.1"/>
    </source>
</evidence>
<dbReference type="Proteomes" id="UP001642409">
    <property type="component" value="Unassembled WGS sequence"/>
</dbReference>
<proteinExistence type="predicted"/>
<organism evidence="2 4">
    <name type="scientific">Hexamita inflata</name>
    <dbReference type="NCBI Taxonomy" id="28002"/>
    <lineage>
        <taxon>Eukaryota</taxon>
        <taxon>Metamonada</taxon>
        <taxon>Diplomonadida</taxon>
        <taxon>Hexamitidae</taxon>
        <taxon>Hexamitinae</taxon>
        <taxon>Hexamita</taxon>
    </lineage>
</organism>
<gene>
    <name evidence="1" type="ORF">HINF_LOCUS36958</name>
    <name evidence="2" type="ORF">HINF_LOCUS36959</name>
    <name evidence="3" type="ORF">HINF_LOCUS36960</name>
</gene>
<reference evidence="2 4" key="1">
    <citation type="submission" date="2024-07" db="EMBL/GenBank/DDBJ databases">
        <authorList>
            <person name="Akdeniz Z."/>
        </authorList>
    </citation>
    <scope>NUCLEOTIDE SEQUENCE [LARGE SCALE GENOMIC DNA]</scope>
</reference>
<sequence length="102" mass="12052">MILKDFYGFIYIFAFLLQTLYRCTTLSTKFSNFGKIRISTFQQSRIQVNSYLLYISGKRSTQFAHYSYIESNICWNVYIYMQVETFALTSDLGQLELQENCA</sequence>
<keyword evidence="4" id="KW-1185">Reference proteome</keyword>